<dbReference type="Proteomes" id="UP000309997">
    <property type="component" value="Unassembled WGS sequence"/>
</dbReference>
<protein>
    <submittedName>
        <fullName evidence="1">Uncharacterized protein</fullName>
    </submittedName>
</protein>
<keyword evidence="2" id="KW-1185">Reference proteome</keyword>
<sequence>MPCQNITSHMVKRQAMGILAGHMGSIVCATSMLTQLDFTLVGQLIILVFSASTSGISIVSKSPSELEVILGVIKSYCKAQLENEVVSAASLQIHILEGMRKEYGHARSLAVAQAQLFRPVVEEVFVICGDSDEISSHVSTELVRDDELKGIYKNMAKE</sequence>
<name>A0ACC4AFF8_POPAL</name>
<accession>A0ACC4AFF8</accession>
<dbReference type="EMBL" id="RCHU02000019">
    <property type="protein sequence ID" value="KAL3564904.1"/>
    <property type="molecule type" value="Genomic_DNA"/>
</dbReference>
<proteinExistence type="predicted"/>
<organism evidence="1 2">
    <name type="scientific">Populus alba</name>
    <name type="common">White poplar</name>
    <dbReference type="NCBI Taxonomy" id="43335"/>
    <lineage>
        <taxon>Eukaryota</taxon>
        <taxon>Viridiplantae</taxon>
        <taxon>Streptophyta</taxon>
        <taxon>Embryophyta</taxon>
        <taxon>Tracheophyta</taxon>
        <taxon>Spermatophyta</taxon>
        <taxon>Magnoliopsida</taxon>
        <taxon>eudicotyledons</taxon>
        <taxon>Gunneridae</taxon>
        <taxon>Pentapetalae</taxon>
        <taxon>rosids</taxon>
        <taxon>fabids</taxon>
        <taxon>Malpighiales</taxon>
        <taxon>Salicaceae</taxon>
        <taxon>Saliceae</taxon>
        <taxon>Populus</taxon>
    </lineage>
</organism>
<evidence type="ECO:0000313" key="1">
    <source>
        <dbReference type="EMBL" id="KAL3564904.1"/>
    </source>
</evidence>
<gene>
    <name evidence="1" type="ORF">D5086_032950</name>
</gene>
<evidence type="ECO:0000313" key="2">
    <source>
        <dbReference type="Proteomes" id="UP000309997"/>
    </source>
</evidence>
<comment type="caution">
    <text evidence="1">The sequence shown here is derived from an EMBL/GenBank/DDBJ whole genome shotgun (WGS) entry which is preliminary data.</text>
</comment>
<reference evidence="1 2" key="1">
    <citation type="journal article" date="2024" name="Plant Biotechnol. J.">
        <title>Genome and CRISPR/Cas9 system of a widespread forest tree (Populus alba) in the world.</title>
        <authorList>
            <person name="Liu Y.J."/>
            <person name="Jiang P.F."/>
            <person name="Han X.M."/>
            <person name="Li X.Y."/>
            <person name="Wang H.M."/>
            <person name="Wang Y.J."/>
            <person name="Wang X.X."/>
            <person name="Zeng Q.Y."/>
        </authorList>
    </citation>
    <scope>NUCLEOTIDE SEQUENCE [LARGE SCALE GENOMIC DNA]</scope>
    <source>
        <strain evidence="2">cv. PAL-ZL1</strain>
    </source>
</reference>